<name>Q9YXE7_9VIRU</name>
<feature type="compositionally biased region" description="Gly residues" evidence="1">
    <location>
        <begin position="795"/>
        <end position="805"/>
    </location>
</feature>
<proteinExistence type="predicted"/>
<keyword evidence="2" id="KW-0946">Virion</keyword>
<dbReference type="Proteomes" id="UP000201763">
    <property type="component" value="Segment"/>
</dbReference>
<organism evidence="2 3">
    <name type="scientific">Sphaeropsis sapinea RNA virus 1</name>
    <dbReference type="NCBI Taxonomy" id="73497"/>
    <lineage>
        <taxon>Viruses</taxon>
        <taxon>Riboviria</taxon>
        <taxon>Orthornavirae</taxon>
        <taxon>Duplornaviricota</taxon>
        <taxon>Chrymotiviricetes</taxon>
        <taxon>Ghabrivirales</taxon>
        <taxon>Alphatotivirineae</taxon>
        <taxon>Pseudototiviridae</taxon>
        <taxon>Victorivirus</taxon>
        <taxon>Victorivirus sani</taxon>
    </lineage>
</organism>
<feature type="compositionally biased region" description="Pro residues" evidence="1">
    <location>
        <begin position="816"/>
        <end position="827"/>
    </location>
</feature>
<dbReference type="RefSeq" id="NP_047557.1">
    <property type="nucleotide sequence ID" value="NC_001963.1"/>
</dbReference>
<keyword evidence="2" id="KW-0167">Capsid protein</keyword>
<dbReference type="GO" id="GO:0019028">
    <property type="term" value="C:viral capsid"/>
    <property type="evidence" value="ECO:0007669"/>
    <property type="project" value="UniProtKB-KW"/>
</dbReference>
<protein>
    <submittedName>
        <fullName evidence="2">Coat protein</fullName>
    </submittedName>
</protein>
<reference evidence="2 3" key="1">
    <citation type="journal article" date="1998" name="Virology">
        <title>Coinfection of a fungal pathogen by two distinct double-stranded RNA viruses.</title>
        <authorList>
            <person name="Preisig O."/>
            <person name="Wingfield B.D."/>
            <person name="Wingfield M.J."/>
        </authorList>
    </citation>
    <scope>NUCLEOTIDE SEQUENCE [LARGE SCALE GENOMIC DNA]</scope>
</reference>
<dbReference type="OrthoDB" id="2774at10239"/>
<dbReference type="EMBL" id="AF038665">
    <property type="protein sequence ID" value="AAD11600.1"/>
    <property type="molecule type" value="Genomic_RNA"/>
</dbReference>
<evidence type="ECO:0000313" key="2">
    <source>
        <dbReference type="EMBL" id="AAD11600.1"/>
    </source>
</evidence>
<dbReference type="KEGG" id="vg:1449634"/>
<feature type="region of interest" description="Disordered" evidence="1">
    <location>
        <begin position="714"/>
        <end position="833"/>
    </location>
</feature>
<dbReference type="InterPro" id="IPR008871">
    <property type="entry name" value="Totivirus_coat"/>
</dbReference>
<sequence length="833" mass="88671">MPPISTAQWYHSLLLKSLFVNRFRQSSLFGGRVPLIPNTTIDGYITTHQHHTTPNFPMEHALRNAFLAAVIASPRGGTLLTAPTKKGKEKKAPLATYRRYRANIRTESTIAGNVDARVAGIQYEIGARYERVGEAFAPVPEEQVLFEAAYPSSAALAEDFVGFARKYSNFSATFAHSSLAGLVERVARTLGALTVFPSGTFDQDAIRGGRPLMIAALGTLDGPVNSLAGSVFIPRLVDSVISPDVFTILINAAAGEGSRVITDVLELDATTRRPIVPTLRDSSMLLPCVEALRILGANMAACDQGPLFAFALVRGLNAVLSLVGHTDEAGVTRDIFRVSGFDIPFGGIHFGLEPYAGLPAVASNAGADACCYVDALLMTSGALVAHCDPGQEYGGRWFPTVLQGTGPDTAEVRPGQSQEGTADMANRNRGLLASSMPRFAEHYARGLGRLFAIEGDARIVVNILSASARLLPDNCRHLRYPSVSPYFWVEPTSLLPPDFLGTAAELNGCGSLAMRGTSRTRQAWEDIERVGDEDVTFTGYNVAMPFARSSWFLIHWLNHPANGLGALRVRQLDPNGVIHPGPCADNPDVRDRVEASLPITDYLWVRGQSPFPAPGEFLNLTGTLGLLARHLTMDDDGIPTEEHLPTGREFRDTAVTVVAGRPVGLPNGAHNAYDSQARRARTRATRELAASAARARLYGRATVAEMPILTSAPVLRAAPPRPEAVNPMEGGGPGHDLARHSGMGRHTYPPDREQRGDPAVPVPQHQALRAPQMPRPGPNPQGGGVIPPPPPLPPSGGGDGSGPSSGGSCAQEDTNPAPPVAPGPAQPDGPANE</sequence>
<accession>Q9YXE7</accession>
<evidence type="ECO:0000256" key="1">
    <source>
        <dbReference type="SAM" id="MobiDB-lite"/>
    </source>
</evidence>
<dbReference type="Pfam" id="PF05518">
    <property type="entry name" value="Totivirus_coat"/>
    <property type="match status" value="1"/>
</dbReference>
<evidence type="ECO:0000313" key="3">
    <source>
        <dbReference type="Proteomes" id="UP000201763"/>
    </source>
</evidence>
<dbReference type="GeneID" id="1449634"/>
<keyword evidence="3" id="KW-1185">Reference proteome</keyword>